<comment type="caution">
    <text evidence="4">The sequence shown here is derived from an EMBL/GenBank/DDBJ whole genome shotgun (WGS) entry which is preliminary data.</text>
</comment>
<organism evidence="4 5">
    <name type="scientific">Salmonirosea aquatica</name>
    <dbReference type="NCBI Taxonomy" id="2654236"/>
    <lineage>
        <taxon>Bacteria</taxon>
        <taxon>Pseudomonadati</taxon>
        <taxon>Bacteroidota</taxon>
        <taxon>Cytophagia</taxon>
        <taxon>Cytophagales</taxon>
        <taxon>Spirosomataceae</taxon>
        <taxon>Salmonirosea</taxon>
    </lineage>
</organism>
<keyword evidence="2" id="KW-0472">Membrane</keyword>
<proteinExistence type="predicted"/>
<keyword evidence="2" id="KW-0812">Transmembrane</keyword>
<feature type="compositionally biased region" description="Basic and acidic residues" evidence="1">
    <location>
        <begin position="319"/>
        <end position="333"/>
    </location>
</feature>
<dbReference type="RefSeq" id="WP_152761082.1">
    <property type="nucleotide sequence ID" value="NZ_WHLY01000002.1"/>
</dbReference>
<accession>A0A7C9FQD1</accession>
<dbReference type="Proteomes" id="UP000479293">
    <property type="component" value="Unassembled WGS sequence"/>
</dbReference>
<dbReference type="EMBL" id="WHLY01000002">
    <property type="protein sequence ID" value="MPR34669.1"/>
    <property type="molecule type" value="Genomic_DNA"/>
</dbReference>
<feature type="domain" description="Mce/MlaD" evidence="3">
    <location>
        <begin position="36"/>
        <end position="112"/>
    </location>
</feature>
<evidence type="ECO:0000313" key="5">
    <source>
        <dbReference type="Proteomes" id="UP000479293"/>
    </source>
</evidence>
<evidence type="ECO:0000259" key="3">
    <source>
        <dbReference type="Pfam" id="PF02470"/>
    </source>
</evidence>
<evidence type="ECO:0000256" key="2">
    <source>
        <dbReference type="SAM" id="Phobius"/>
    </source>
</evidence>
<evidence type="ECO:0000256" key="1">
    <source>
        <dbReference type="SAM" id="MobiDB-lite"/>
    </source>
</evidence>
<evidence type="ECO:0000313" key="4">
    <source>
        <dbReference type="EMBL" id="MPR34669.1"/>
    </source>
</evidence>
<keyword evidence="5" id="KW-1185">Reference proteome</keyword>
<gene>
    <name evidence="4" type="ORF">GBK04_15210</name>
</gene>
<keyword evidence="2" id="KW-1133">Transmembrane helix</keyword>
<reference evidence="4 5" key="1">
    <citation type="submission" date="2019-10" db="EMBL/GenBank/DDBJ databases">
        <title>Draft Genome Sequence of Cytophagaceae sp. SJW1-29.</title>
        <authorList>
            <person name="Choi A."/>
        </authorList>
    </citation>
    <scope>NUCLEOTIDE SEQUENCE [LARGE SCALE GENOMIC DNA]</scope>
    <source>
        <strain evidence="4 5">SJW1-29</strain>
    </source>
</reference>
<dbReference type="PANTHER" id="PTHR33371">
    <property type="entry name" value="INTERMEMBRANE PHOSPHOLIPID TRANSPORT SYSTEM BINDING PROTEIN MLAD-RELATED"/>
    <property type="match status" value="1"/>
</dbReference>
<sequence length="333" mass="36267">MKVSKELKVGILSIITVAMLYFGFNFLKGSDLFSRTNTYFVVYDNVDGLTSSNPVTLNGLSVGRVQSIKIQQDRNNQLLVAMEVRNDIILRQGTQAVLADGGLLGDKAIRLQISPTGAQLENGDTLQGLKEAGISALLQAKTLPVMDKADSLVRNLNAVTQGFRETGAILNQVLRNYDQTGTVLRNTLERNQKDLSALITNLSQLSGSLVETEKQVGPLLAKADSFADSLKALRLGETVNRANQLVGQMEQLVASVGSGEGTASKLLNDDKLYNNLNYTIISMNQLLANLREHPKRYVNVSIFGKKDKGPTESPVDTTLEFRKPKADSIPDSN</sequence>
<feature type="transmembrane region" description="Helical" evidence="2">
    <location>
        <begin position="7"/>
        <end position="27"/>
    </location>
</feature>
<dbReference type="Pfam" id="PF02470">
    <property type="entry name" value="MlaD"/>
    <property type="match status" value="1"/>
</dbReference>
<name>A0A7C9FQD1_9BACT</name>
<dbReference type="InterPro" id="IPR052336">
    <property type="entry name" value="MlaD_Phospholipid_Transporter"/>
</dbReference>
<feature type="region of interest" description="Disordered" evidence="1">
    <location>
        <begin position="304"/>
        <end position="333"/>
    </location>
</feature>
<dbReference type="PANTHER" id="PTHR33371:SF4">
    <property type="entry name" value="INTERMEMBRANE PHOSPHOLIPID TRANSPORT SYSTEM BINDING PROTEIN MLAD"/>
    <property type="match status" value="1"/>
</dbReference>
<protein>
    <submittedName>
        <fullName evidence="4">MCE family protein</fullName>
    </submittedName>
</protein>
<dbReference type="AlphaFoldDB" id="A0A7C9FQD1"/>
<dbReference type="InterPro" id="IPR003399">
    <property type="entry name" value="Mce/MlaD"/>
</dbReference>